<sequence length="68" mass="7837">MKITNPIMINALKSGKACRIPTMPKHVFLKSDGKRLYIEDWGEDMGCFKPFISALESDDWYIANEEIE</sequence>
<dbReference type="AlphaFoldDB" id="A0A9D1N1P3"/>
<accession>A0A9D1N1P3</accession>
<comment type="caution">
    <text evidence="1">The sequence shown here is derived from an EMBL/GenBank/DDBJ whole genome shotgun (WGS) entry which is preliminary data.</text>
</comment>
<proteinExistence type="predicted"/>
<evidence type="ECO:0000313" key="1">
    <source>
        <dbReference type="EMBL" id="HIU93124.1"/>
    </source>
</evidence>
<gene>
    <name evidence="1" type="ORF">IAD26_08335</name>
</gene>
<reference evidence="1" key="1">
    <citation type="submission" date="2020-10" db="EMBL/GenBank/DDBJ databases">
        <authorList>
            <person name="Gilroy R."/>
        </authorList>
    </citation>
    <scope>NUCLEOTIDE SEQUENCE</scope>
    <source>
        <strain evidence="1">CHK154-7741</strain>
    </source>
</reference>
<dbReference type="EMBL" id="DVOD01000060">
    <property type="protein sequence ID" value="HIU93124.1"/>
    <property type="molecule type" value="Genomic_DNA"/>
</dbReference>
<reference evidence="1" key="2">
    <citation type="journal article" date="2021" name="PeerJ">
        <title>Extensive microbial diversity within the chicken gut microbiome revealed by metagenomics and culture.</title>
        <authorList>
            <person name="Gilroy R."/>
            <person name="Ravi A."/>
            <person name="Getino M."/>
            <person name="Pursley I."/>
            <person name="Horton D.L."/>
            <person name="Alikhan N.F."/>
            <person name="Baker D."/>
            <person name="Gharbi K."/>
            <person name="Hall N."/>
            <person name="Watson M."/>
            <person name="Adriaenssens E.M."/>
            <person name="Foster-Nyarko E."/>
            <person name="Jarju S."/>
            <person name="Secka A."/>
            <person name="Antonio M."/>
            <person name="Oren A."/>
            <person name="Chaudhuri R.R."/>
            <person name="La Ragione R."/>
            <person name="Hildebrand F."/>
            <person name="Pallen M.J."/>
        </authorList>
    </citation>
    <scope>NUCLEOTIDE SEQUENCE</scope>
    <source>
        <strain evidence="1">CHK154-7741</strain>
    </source>
</reference>
<evidence type="ECO:0000313" key="2">
    <source>
        <dbReference type="Proteomes" id="UP000886748"/>
    </source>
</evidence>
<dbReference type="Proteomes" id="UP000886748">
    <property type="component" value="Unassembled WGS sequence"/>
</dbReference>
<protein>
    <submittedName>
        <fullName evidence="1">Uncharacterized protein</fullName>
    </submittedName>
</protein>
<name>A0A9D1N1P3_9CLOT</name>
<organism evidence="1 2">
    <name type="scientific">Candidatus Limenecus avicola</name>
    <dbReference type="NCBI Taxonomy" id="2840847"/>
    <lineage>
        <taxon>Bacteria</taxon>
        <taxon>Bacillati</taxon>
        <taxon>Bacillota</taxon>
        <taxon>Clostridia</taxon>
        <taxon>Eubacteriales</taxon>
        <taxon>Clostridiaceae</taxon>
        <taxon>Clostridiaceae incertae sedis</taxon>
        <taxon>Candidatus Limenecus</taxon>
    </lineage>
</organism>